<name>A0ACC3SGI9_9PEZI</name>
<proteinExistence type="predicted"/>
<accession>A0ACC3SGI9</accession>
<sequence>MEAVLSPPMDPVAITPEPYIQKTETTLIVRCLDRVFKSVTALDASAGAALFTVTSKGMGSYSWRRNVRDAAEERPLFDLRHTGFGMINKWAVESPSGRQVATLQHIKYQGKERSDIDAHPSSLISLLVDHTREKQETPLKPEGSARHRCGPDRATGASGRSLYCLYRRQGHTSKFNTSRISGKYNLLDLGEGAASMQVHECQWYVMSNPVRHDLTGDGSCHHHDNS</sequence>
<evidence type="ECO:0000313" key="2">
    <source>
        <dbReference type="Proteomes" id="UP001320706"/>
    </source>
</evidence>
<dbReference type="EMBL" id="JAMKPW020000014">
    <property type="protein sequence ID" value="KAK8211295.1"/>
    <property type="molecule type" value="Genomic_DNA"/>
</dbReference>
<protein>
    <submittedName>
        <fullName evidence="1">Uncharacterized protein</fullName>
    </submittedName>
</protein>
<reference evidence="1" key="1">
    <citation type="submission" date="2024-02" db="EMBL/GenBank/DDBJ databases">
        <title>Metagenome Assembled Genome of Zalaria obscura JY119.</title>
        <authorList>
            <person name="Vighnesh L."/>
            <person name="Jagadeeshwari U."/>
            <person name="Venkata Ramana C."/>
            <person name="Sasikala C."/>
        </authorList>
    </citation>
    <scope>NUCLEOTIDE SEQUENCE</scope>
    <source>
        <strain evidence="1">JY119</strain>
    </source>
</reference>
<dbReference type="Proteomes" id="UP001320706">
    <property type="component" value="Unassembled WGS sequence"/>
</dbReference>
<gene>
    <name evidence="1" type="ORF">M8818_003262</name>
</gene>
<evidence type="ECO:0000313" key="1">
    <source>
        <dbReference type="EMBL" id="KAK8211295.1"/>
    </source>
</evidence>
<organism evidence="1 2">
    <name type="scientific">Zalaria obscura</name>
    <dbReference type="NCBI Taxonomy" id="2024903"/>
    <lineage>
        <taxon>Eukaryota</taxon>
        <taxon>Fungi</taxon>
        <taxon>Dikarya</taxon>
        <taxon>Ascomycota</taxon>
        <taxon>Pezizomycotina</taxon>
        <taxon>Dothideomycetes</taxon>
        <taxon>Dothideomycetidae</taxon>
        <taxon>Dothideales</taxon>
        <taxon>Zalariaceae</taxon>
        <taxon>Zalaria</taxon>
    </lineage>
</organism>
<comment type="caution">
    <text evidence="1">The sequence shown here is derived from an EMBL/GenBank/DDBJ whole genome shotgun (WGS) entry which is preliminary data.</text>
</comment>
<keyword evidence="2" id="KW-1185">Reference proteome</keyword>